<protein>
    <recommendedName>
        <fullName evidence="5">NACHT domain-containing protein</fullName>
    </recommendedName>
</protein>
<dbReference type="Gene3D" id="3.80.10.10">
    <property type="entry name" value="Ribonuclease Inhibitor"/>
    <property type="match status" value="1"/>
</dbReference>
<evidence type="ECO:0000256" key="1">
    <source>
        <dbReference type="ARBA" id="ARBA00022741"/>
    </source>
</evidence>
<evidence type="ECO:0000259" key="5">
    <source>
        <dbReference type="PROSITE" id="PS50837"/>
    </source>
</evidence>
<dbReference type="PROSITE" id="PS50837">
    <property type="entry name" value="NACHT"/>
    <property type="match status" value="1"/>
</dbReference>
<proteinExistence type="predicted"/>
<reference evidence="6 7" key="1">
    <citation type="submission" date="2024-11" db="EMBL/GenBank/DDBJ databases">
        <title>Chromosome-level genome assembly of the freshwater bivalve Anodonta woodiana.</title>
        <authorList>
            <person name="Chen X."/>
        </authorList>
    </citation>
    <scope>NUCLEOTIDE SEQUENCE [LARGE SCALE GENOMIC DNA]</scope>
    <source>
        <strain evidence="6">MN2024</strain>
        <tissue evidence="6">Gills</tissue>
    </source>
</reference>
<evidence type="ECO:0000256" key="4">
    <source>
        <dbReference type="SAM" id="SignalP"/>
    </source>
</evidence>
<evidence type="ECO:0000313" key="7">
    <source>
        <dbReference type="Proteomes" id="UP001634394"/>
    </source>
</evidence>
<evidence type="ECO:0000313" key="6">
    <source>
        <dbReference type="EMBL" id="KAL3869632.1"/>
    </source>
</evidence>
<dbReference type="PANTHER" id="PTHR46844">
    <property type="entry name" value="SLR5058 PROTEIN"/>
    <property type="match status" value="1"/>
</dbReference>
<keyword evidence="3" id="KW-1133">Transmembrane helix</keyword>
<feature type="transmembrane region" description="Helical" evidence="3">
    <location>
        <begin position="250"/>
        <end position="274"/>
    </location>
</feature>
<dbReference type="SUPFAM" id="SSF52540">
    <property type="entry name" value="P-loop containing nucleoside triphosphate hydrolases"/>
    <property type="match status" value="1"/>
</dbReference>
<evidence type="ECO:0000256" key="3">
    <source>
        <dbReference type="SAM" id="Phobius"/>
    </source>
</evidence>
<dbReference type="EMBL" id="JBJQND010000008">
    <property type="protein sequence ID" value="KAL3869632.1"/>
    <property type="molecule type" value="Genomic_DNA"/>
</dbReference>
<keyword evidence="2" id="KW-0067">ATP-binding</keyword>
<comment type="caution">
    <text evidence="6">The sequence shown here is derived from an EMBL/GenBank/DDBJ whole genome shotgun (WGS) entry which is preliminary data.</text>
</comment>
<dbReference type="PANTHER" id="PTHR46844:SF1">
    <property type="entry name" value="SLR5058 PROTEIN"/>
    <property type="match status" value="1"/>
</dbReference>
<keyword evidence="3" id="KW-0812">Transmembrane</keyword>
<accession>A0ABD3WA55</accession>
<feature type="domain" description="NACHT" evidence="5">
    <location>
        <begin position="411"/>
        <end position="542"/>
    </location>
</feature>
<feature type="signal peptide" evidence="4">
    <location>
        <begin position="1"/>
        <end position="17"/>
    </location>
</feature>
<feature type="chain" id="PRO_5044777110" description="NACHT domain-containing protein" evidence="4">
    <location>
        <begin position="18"/>
        <end position="1286"/>
    </location>
</feature>
<dbReference type="SUPFAM" id="SSF52047">
    <property type="entry name" value="RNI-like"/>
    <property type="match status" value="1"/>
</dbReference>
<organism evidence="6 7">
    <name type="scientific">Sinanodonta woodiana</name>
    <name type="common">Chinese pond mussel</name>
    <name type="synonym">Anodonta woodiana</name>
    <dbReference type="NCBI Taxonomy" id="1069815"/>
    <lineage>
        <taxon>Eukaryota</taxon>
        <taxon>Metazoa</taxon>
        <taxon>Spiralia</taxon>
        <taxon>Lophotrochozoa</taxon>
        <taxon>Mollusca</taxon>
        <taxon>Bivalvia</taxon>
        <taxon>Autobranchia</taxon>
        <taxon>Heteroconchia</taxon>
        <taxon>Palaeoheterodonta</taxon>
        <taxon>Unionida</taxon>
        <taxon>Unionoidea</taxon>
        <taxon>Unionidae</taxon>
        <taxon>Unioninae</taxon>
        <taxon>Sinanodonta</taxon>
    </lineage>
</organism>
<keyword evidence="7" id="KW-1185">Reference proteome</keyword>
<evidence type="ECO:0000256" key="2">
    <source>
        <dbReference type="ARBA" id="ARBA00022840"/>
    </source>
</evidence>
<dbReference type="InterPro" id="IPR032675">
    <property type="entry name" value="LRR_dom_sf"/>
</dbReference>
<dbReference type="Gene3D" id="3.40.50.300">
    <property type="entry name" value="P-loop containing nucleotide triphosphate hydrolases"/>
    <property type="match status" value="1"/>
</dbReference>
<name>A0ABD3WA55_SINWO</name>
<dbReference type="InterPro" id="IPR027417">
    <property type="entry name" value="P-loop_NTPase"/>
</dbReference>
<keyword evidence="3" id="KW-0472">Membrane</keyword>
<keyword evidence="1" id="KW-0547">Nucleotide-binding</keyword>
<dbReference type="GO" id="GO:0005524">
    <property type="term" value="F:ATP binding"/>
    <property type="evidence" value="ECO:0007669"/>
    <property type="project" value="UniProtKB-KW"/>
</dbReference>
<dbReference type="Proteomes" id="UP001634394">
    <property type="component" value="Unassembled WGS sequence"/>
</dbReference>
<keyword evidence="4" id="KW-0732">Signal</keyword>
<dbReference type="Pfam" id="PF05729">
    <property type="entry name" value="NACHT"/>
    <property type="match status" value="1"/>
</dbReference>
<gene>
    <name evidence="6" type="ORF">ACJMK2_042297</name>
</gene>
<dbReference type="InterPro" id="IPR007111">
    <property type="entry name" value="NACHT_NTPase"/>
</dbReference>
<sequence length="1286" mass="146136">MVFRGVLIIWLQYHLLAFFNTLSGNKFKFLYTACCTLTCKGCSVIFCSLDTFSEIKCEHEVANLIWRNTPAYSLDDVKAMAWYKGKDNLIATWMEGKGFVEYYPYIGRLMQIGETGIKIKTANRSDSGMYWLSLTLASVDHKLEAATRLEVKVAPSSECKPRITRAGSSLMAELPPEGCGTPYLTPKWKRTDMTVSQDLNNSSRLDLGSKPEPGEYTVCAEGESAKCYQGNMSDLCTKYNIWRDGPSGNLLTVILPGVLVSVLIITLVAVAIWFKGGVIRKLCRKKDETVKEDRNISSKEANTFNEFEMSTTDTVSKKSSTEVKPKTKCGKGLTNIQNHLKEMYDTMTNIPLSPFDDNVSVNVTELYINTHLEKVELADVDVCDSSSSSNMPHDRQPLISKDEDKQGNLFRPIFIFGDCGSGKTTWCKHLVKCWLQTSDDNDANIQGIHLPDIRHFKILLYLPLQLSDNDLSFQELLEKYIFKDKSAYLEFVMNFVENSSRNVLIIMDGMDVNSEQSKVISRLLREKLVSSCTVIVTSRPSSLKMLYDTCDDKTEQLILFRIRKMDIDDAKIYALRLVESINRLHSKNLIFENFWDFAEHLQVQSLLRLPYMCQLLMYIWMINKNNFIEVTDVLLEFINQYIRHALSDHSRKVRIDKSFGSKYMEVNKYITKLNKWPLLIKYSHLLYVLSRVAAAMFTSEVEKNNRELKLPKVFSITDEDRLDIEAVCDTGLLTELLSLSANTTVSSLLFSDIIICEFFVSVFVALQEGKDCDCIISSGSSCLQNSMIIHMLFQLSNTVTKCILVKARKNLKTENKDSRSCDGSSHSNKSITYSITEKNFRIKPVSWLQWLMYKKEPNGNKFLFLTTALHFIDSLTSLVLEDQGNNVKFVFWLPFLKTLETLRLNINNCSLLLCKEWHARTQSVLKEVVIQSVHINNGSLELLIQSLSLSTSLERLEITPALPGTEHNDIVPETSELAHFTWIQLSKMIKENKKLTFLKLSNLSFIGEVDTVVSNLNLYANLEIVELSNLSNVTQQTSSLLNTPGLSRVKDTNHKLPDKINLKDLALDKLTLLHSPINFMFRKTKNGETHIVKNYLKVLRLSAVDMPSVSWEKLGNQIGLLKLSEFHLHNVSPKGSAQILLDGIGKCDELEQISIISMYTGEIAPYFTFLKNLKRLSALHIELMNFAGSSSAPLFEGICECKKLTKLSFCKTTVGVIPEKMSFDLQHLSELTVDSVRITEEQESLYWLLEAFISCKNLKTLSLKDVKARDIPIELSNRKTLKIDIE</sequence>